<keyword evidence="9 15" id="KW-0058">Aromatic hydrocarbons catabolism</keyword>
<dbReference type="InterPro" id="IPR017624">
    <property type="entry name" value="Catechol_2-3_dOase"/>
</dbReference>
<evidence type="ECO:0000256" key="4">
    <source>
        <dbReference type="ARBA" id="ARBA00011881"/>
    </source>
</evidence>
<comment type="caution">
    <text evidence="17">The sequence shown here is derived from an EMBL/GenBank/DDBJ whole genome shotgun (WGS) entry which is preliminary data.</text>
</comment>
<evidence type="ECO:0000256" key="12">
    <source>
        <dbReference type="ARBA" id="ARBA00023004"/>
    </source>
</evidence>
<dbReference type="EMBL" id="PJCH01000008">
    <property type="protein sequence ID" value="PQA87375.1"/>
    <property type="molecule type" value="Genomic_DNA"/>
</dbReference>
<dbReference type="Gene3D" id="3.10.180.10">
    <property type="entry name" value="2,3-Dihydroxybiphenyl 1,2-Dioxygenase, domain 1"/>
    <property type="match status" value="2"/>
</dbReference>
<evidence type="ECO:0000256" key="7">
    <source>
        <dbReference type="ARBA" id="ARBA00022723"/>
    </source>
</evidence>
<dbReference type="EC" id="1.13.11.2" evidence="5"/>
<dbReference type="GO" id="GO:0008198">
    <property type="term" value="F:ferrous iron binding"/>
    <property type="evidence" value="ECO:0007669"/>
    <property type="project" value="InterPro"/>
</dbReference>
<name>A0A2S7K4E6_9PROT</name>
<dbReference type="Pfam" id="PF22247">
    <property type="entry name" value="Diox-like_N"/>
    <property type="match status" value="1"/>
</dbReference>
<keyword evidence="11 15" id="KW-0560">Oxidoreductase</keyword>
<dbReference type="Proteomes" id="UP000239504">
    <property type="component" value="Unassembled WGS sequence"/>
</dbReference>
<dbReference type="InterPro" id="IPR037523">
    <property type="entry name" value="VOC_core"/>
</dbReference>
<keyword evidence="8" id="KW-0677">Repeat</keyword>
<organism evidence="17 18">
    <name type="scientific">Hyphococcus luteus</name>
    <dbReference type="NCBI Taxonomy" id="2058213"/>
    <lineage>
        <taxon>Bacteria</taxon>
        <taxon>Pseudomonadati</taxon>
        <taxon>Pseudomonadota</taxon>
        <taxon>Alphaproteobacteria</taxon>
        <taxon>Parvularculales</taxon>
        <taxon>Parvularculaceae</taxon>
        <taxon>Hyphococcus</taxon>
    </lineage>
</organism>
<dbReference type="PROSITE" id="PS51819">
    <property type="entry name" value="VOC"/>
    <property type="match status" value="2"/>
</dbReference>
<evidence type="ECO:0000256" key="9">
    <source>
        <dbReference type="ARBA" id="ARBA00022797"/>
    </source>
</evidence>
<comment type="cofactor">
    <cofactor evidence="2 15">
        <name>Fe(2+)</name>
        <dbReference type="ChEBI" id="CHEBI:29033"/>
    </cofactor>
</comment>
<keyword evidence="10 15" id="KW-0223">Dioxygenase</keyword>
<dbReference type="InterPro" id="IPR029068">
    <property type="entry name" value="Glyas_Bleomycin-R_OHBP_Dase"/>
</dbReference>
<evidence type="ECO:0000256" key="10">
    <source>
        <dbReference type="ARBA" id="ARBA00022964"/>
    </source>
</evidence>
<dbReference type="OrthoDB" id="9803142at2"/>
<evidence type="ECO:0000256" key="3">
    <source>
        <dbReference type="ARBA" id="ARBA00008784"/>
    </source>
</evidence>
<evidence type="ECO:0000256" key="5">
    <source>
        <dbReference type="ARBA" id="ARBA00013117"/>
    </source>
</evidence>
<evidence type="ECO:0000256" key="15">
    <source>
        <dbReference type="RuleBase" id="RU000683"/>
    </source>
</evidence>
<evidence type="ECO:0000256" key="11">
    <source>
        <dbReference type="ARBA" id="ARBA00023002"/>
    </source>
</evidence>
<keyword evidence="18" id="KW-1185">Reference proteome</keyword>
<gene>
    <name evidence="17" type="ORF">CW354_12220</name>
</gene>
<comment type="subunit">
    <text evidence="4">Homotetramer.</text>
</comment>
<dbReference type="InterPro" id="IPR004360">
    <property type="entry name" value="Glyas_Fos-R_dOase_dom"/>
</dbReference>
<comment type="catalytic activity">
    <reaction evidence="1">
        <text>catechol + O2 = (2Z,4E)-2-hydroxy-6-oxohexa-2,4-dienoate + H(+)</text>
        <dbReference type="Rhea" id="RHEA:17337"/>
        <dbReference type="ChEBI" id="CHEBI:15378"/>
        <dbReference type="ChEBI" id="CHEBI:15379"/>
        <dbReference type="ChEBI" id="CHEBI:18135"/>
        <dbReference type="ChEBI" id="CHEBI:71198"/>
        <dbReference type="EC" id="1.13.11.2"/>
    </reaction>
</comment>
<dbReference type="PROSITE" id="PS00082">
    <property type="entry name" value="EXTRADIOL_DIOXYGENAS"/>
    <property type="match status" value="1"/>
</dbReference>
<keyword evidence="7" id="KW-0479">Metal-binding</keyword>
<evidence type="ECO:0000256" key="2">
    <source>
        <dbReference type="ARBA" id="ARBA00001954"/>
    </source>
</evidence>
<dbReference type="SUPFAM" id="SSF54593">
    <property type="entry name" value="Glyoxalase/Bleomycin resistance protein/Dihydroxybiphenyl dioxygenase"/>
    <property type="match status" value="1"/>
</dbReference>
<evidence type="ECO:0000259" key="16">
    <source>
        <dbReference type="PROSITE" id="PS51819"/>
    </source>
</evidence>
<evidence type="ECO:0000313" key="18">
    <source>
        <dbReference type="Proteomes" id="UP000239504"/>
    </source>
</evidence>
<evidence type="ECO:0000256" key="6">
    <source>
        <dbReference type="ARBA" id="ARBA00022190"/>
    </source>
</evidence>
<evidence type="ECO:0000256" key="8">
    <source>
        <dbReference type="ARBA" id="ARBA00022737"/>
    </source>
</evidence>
<evidence type="ECO:0000256" key="14">
    <source>
        <dbReference type="ARBA" id="ARBA00031146"/>
    </source>
</evidence>
<feature type="domain" description="VOC" evidence="16">
    <location>
        <begin position="147"/>
        <end position="275"/>
    </location>
</feature>
<reference evidence="17 18" key="1">
    <citation type="submission" date="2017-12" db="EMBL/GenBank/DDBJ databases">
        <authorList>
            <person name="Hurst M.R.H."/>
        </authorList>
    </citation>
    <scope>NUCLEOTIDE SEQUENCE [LARGE SCALE GENOMIC DNA]</scope>
    <source>
        <strain evidence="17 18">SY-3-19</strain>
    </source>
</reference>
<accession>A0A2S7K4E6</accession>
<keyword evidence="12 15" id="KW-0408">Iron</keyword>
<comment type="similarity">
    <text evidence="3 15">Belongs to the extradiol ring-cleavage dioxygenase family.</text>
</comment>
<proteinExistence type="inferred from homology"/>
<dbReference type="InterPro" id="IPR000486">
    <property type="entry name" value="Xdiol_ring_cleave_dOase_1/2"/>
</dbReference>
<dbReference type="InterPro" id="IPR054560">
    <property type="entry name" value="XylE-like_N"/>
</dbReference>
<evidence type="ECO:0000256" key="13">
    <source>
        <dbReference type="ARBA" id="ARBA00030369"/>
    </source>
</evidence>
<dbReference type="Pfam" id="PF00903">
    <property type="entry name" value="Glyoxalase"/>
    <property type="match status" value="1"/>
</dbReference>
<dbReference type="RefSeq" id="WP_104830382.1">
    <property type="nucleotide sequence ID" value="NZ_PJCH01000008.1"/>
</dbReference>
<evidence type="ECO:0000313" key="17">
    <source>
        <dbReference type="EMBL" id="PQA87375.1"/>
    </source>
</evidence>
<feature type="domain" description="VOC" evidence="16">
    <location>
        <begin position="5"/>
        <end position="120"/>
    </location>
</feature>
<dbReference type="NCBIfam" id="TIGR03211">
    <property type="entry name" value="catechol_2_3"/>
    <property type="match status" value="1"/>
</dbReference>
<dbReference type="GO" id="GO:0018577">
    <property type="term" value="F:catechol 2,3-dioxygenase activity"/>
    <property type="evidence" value="ECO:0007669"/>
    <property type="project" value="UniProtKB-EC"/>
</dbReference>
<sequence length="314" mass="35080">MGVMRIGHVNLRVMDMDAALRHYRDVLGLLVQGSDDSGAFYLKGWDEWDKYSVMLSPSDRAGMNHVAYKVEYDSDLDLFKDRLAEHGVDALLEPASHLPFCGRSLRFSLPSGHEMYLYADKERVGKAVGDQNPDPWPDGLKGAGAHWLDHVALQCPFDPEKGVNTVADNCRLLREALGFYLSEQVLVGPDADIQAVAFLFRTSTPHDIAFLPAPTCGIHHASFFLDGWSDVLKAADVMAKNRVKIDVTPTRHGITRGETIYFFDPSGNRNETFAGLGYLAQPDMPPITWTEENLWRGIFYHTGEAHDSFTSVYT</sequence>
<dbReference type="AlphaFoldDB" id="A0A2S7K4E6"/>
<protein>
    <recommendedName>
        <fullName evidence="6">Metapyrocatechase</fullName>
        <ecNumber evidence="5">1.13.11.2</ecNumber>
    </recommendedName>
    <alternativeName>
        <fullName evidence="14">CatO2ase</fullName>
    </alternativeName>
    <alternativeName>
        <fullName evidence="13">Catechol 2,3-dioxygenase</fullName>
    </alternativeName>
</protein>
<evidence type="ECO:0000256" key="1">
    <source>
        <dbReference type="ARBA" id="ARBA00000163"/>
    </source>
</evidence>